<reference evidence="3 4" key="1">
    <citation type="submission" date="2016-10" db="EMBL/GenBank/DDBJ databases">
        <authorList>
            <person name="de Groot N.N."/>
        </authorList>
    </citation>
    <scope>NUCLEOTIDE SEQUENCE [LARGE SCALE GENOMIC DNA]</scope>
    <source>
        <strain evidence="3 4">DSM 44149</strain>
    </source>
</reference>
<dbReference type="STRING" id="211114.SAMN04489726_4386"/>
<dbReference type="SMART" id="SM00062">
    <property type="entry name" value="PBPb"/>
    <property type="match status" value="1"/>
</dbReference>
<dbReference type="Gene3D" id="3.40.190.10">
    <property type="entry name" value="Periplasmic binding protein-like II"/>
    <property type="match status" value="2"/>
</dbReference>
<proteinExistence type="predicted"/>
<sequence>MCAAHVTRRNFLLGTAAGALGMAVSSCSTVDLTAQEAGGDLLSRIRDRGEVNIGIANEAPYGFVDRSGRITGEAPELARKVFQRLGVERMNPRITDFGSLIPALQVGVFDVIAAGMFVTPARCKQILFSDPEYQAPEALMVPKGNPKGINTLDDIVARKDIRVGLLTGSANIGYATDLGLMDRAVIFDSVFSGLDGILANRADAFSLTAISLRDALNKRPDAPLELTPAYVPVIGGKRKLGCGAFGFRRDQRTFRDAFNVELNRMRASGELLSTVRPFGFTESEMTTLTAAELCSDTSSSS</sequence>
<dbReference type="OrthoDB" id="9768183at2"/>
<dbReference type="Proteomes" id="UP000183376">
    <property type="component" value="Chromosome I"/>
</dbReference>
<evidence type="ECO:0000313" key="4">
    <source>
        <dbReference type="Proteomes" id="UP000183376"/>
    </source>
</evidence>
<evidence type="ECO:0000259" key="2">
    <source>
        <dbReference type="SMART" id="SM00062"/>
    </source>
</evidence>
<accession>A0A1G9XSH5</accession>
<dbReference type="GO" id="GO:0033294">
    <property type="term" value="F:ectoine binding"/>
    <property type="evidence" value="ECO:0007669"/>
    <property type="project" value="InterPro"/>
</dbReference>
<dbReference type="SUPFAM" id="SSF53850">
    <property type="entry name" value="Periplasmic binding protein-like II"/>
    <property type="match status" value="1"/>
</dbReference>
<dbReference type="PANTHER" id="PTHR35936">
    <property type="entry name" value="MEMBRANE-BOUND LYTIC MUREIN TRANSGLYCOSYLASE F"/>
    <property type="match status" value="1"/>
</dbReference>
<dbReference type="CDD" id="cd01002">
    <property type="entry name" value="PBP2_Ehub_like"/>
    <property type="match status" value="1"/>
</dbReference>
<dbReference type="EMBL" id="LT629701">
    <property type="protein sequence ID" value="SDM99757.1"/>
    <property type="molecule type" value="Genomic_DNA"/>
</dbReference>
<dbReference type="RefSeq" id="WP_030428939.1">
    <property type="nucleotide sequence ID" value="NZ_JOEF01000005.1"/>
</dbReference>
<dbReference type="InterPro" id="IPR001638">
    <property type="entry name" value="Solute-binding_3/MltF_N"/>
</dbReference>
<evidence type="ECO:0000313" key="3">
    <source>
        <dbReference type="EMBL" id="SDM99757.1"/>
    </source>
</evidence>
<dbReference type="InterPro" id="IPR014337">
    <property type="entry name" value="Ectoine_EhuB"/>
</dbReference>
<dbReference type="AlphaFoldDB" id="A0A1G9XSH5"/>
<keyword evidence="4" id="KW-1185">Reference proteome</keyword>
<dbReference type="PROSITE" id="PS51318">
    <property type="entry name" value="TAT"/>
    <property type="match status" value="1"/>
</dbReference>
<dbReference type="eggNOG" id="COG0834">
    <property type="taxonomic scope" value="Bacteria"/>
</dbReference>
<dbReference type="PANTHER" id="PTHR35936:SF17">
    <property type="entry name" value="ARGININE-BINDING EXTRACELLULAR PROTEIN ARTP"/>
    <property type="match status" value="1"/>
</dbReference>
<keyword evidence="1" id="KW-0732">Signal</keyword>
<protein>
    <submittedName>
        <fullName evidence="3">Amino acid ABC transporter substrate-binding protein, PAAT family</fullName>
    </submittedName>
</protein>
<dbReference type="GO" id="GO:0051470">
    <property type="term" value="P:ectoine transmembrane transport"/>
    <property type="evidence" value="ECO:0007669"/>
    <property type="project" value="InterPro"/>
</dbReference>
<feature type="domain" description="Solute-binding protein family 3/N-terminal" evidence="2">
    <location>
        <begin position="50"/>
        <end position="281"/>
    </location>
</feature>
<dbReference type="NCBIfam" id="TIGR02995">
    <property type="entry name" value="ectoine_ehuB"/>
    <property type="match status" value="1"/>
</dbReference>
<organism evidence="3 4">
    <name type="scientific">Allokutzneria albata</name>
    <name type="common">Kibdelosporangium albatum</name>
    <dbReference type="NCBI Taxonomy" id="211114"/>
    <lineage>
        <taxon>Bacteria</taxon>
        <taxon>Bacillati</taxon>
        <taxon>Actinomycetota</taxon>
        <taxon>Actinomycetes</taxon>
        <taxon>Pseudonocardiales</taxon>
        <taxon>Pseudonocardiaceae</taxon>
        <taxon>Allokutzneria</taxon>
    </lineage>
</organism>
<dbReference type="Pfam" id="PF00497">
    <property type="entry name" value="SBP_bac_3"/>
    <property type="match status" value="1"/>
</dbReference>
<dbReference type="InterPro" id="IPR006311">
    <property type="entry name" value="TAT_signal"/>
</dbReference>
<evidence type="ECO:0000256" key="1">
    <source>
        <dbReference type="ARBA" id="ARBA00022729"/>
    </source>
</evidence>
<name>A0A1G9XSH5_ALLAB</name>
<gene>
    <name evidence="3" type="ORF">SAMN04489726_4386</name>
</gene>